<dbReference type="InterPro" id="IPR051063">
    <property type="entry name" value="PDI"/>
</dbReference>
<evidence type="ECO:0000259" key="3">
    <source>
        <dbReference type="PROSITE" id="PS51352"/>
    </source>
</evidence>
<keyword evidence="2" id="KW-0732">Signal</keyword>
<dbReference type="CDD" id="cd02961">
    <property type="entry name" value="PDI_a_family"/>
    <property type="match status" value="1"/>
</dbReference>
<gene>
    <name evidence="4" type="ORF">PPYR_10358</name>
</gene>
<feature type="chain" id="PRO_5024384314" description="Thioredoxin domain-containing protein" evidence="2">
    <location>
        <begin position="22"/>
        <end position="125"/>
    </location>
</feature>
<dbReference type="Pfam" id="PF00085">
    <property type="entry name" value="Thioredoxin"/>
    <property type="match status" value="1"/>
</dbReference>
<dbReference type="AlphaFoldDB" id="A0A5N4AG50"/>
<dbReference type="GO" id="GO:0003756">
    <property type="term" value="F:protein disulfide isomerase activity"/>
    <property type="evidence" value="ECO:0007669"/>
    <property type="project" value="TreeGrafter"/>
</dbReference>
<proteinExistence type="inferred from homology"/>
<feature type="domain" description="Thioredoxin" evidence="3">
    <location>
        <begin position="4"/>
        <end position="125"/>
    </location>
</feature>
<evidence type="ECO:0000256" key="1">
    <source>
        <dbReference type="ARBA" id="ARBA00006347"/>
    </source>
</evidence>
<accession>A0A5N4AG50</accession>
<comment type="similarity">
    <text evidence="1">Belongs to the protein disulfide isomerase family.</text>
</comment>
<evidence type="ECO:0000313" key="4">
    <source>
        <dbReference type="EMBL" id="KAB0796297.1"/>
    </source>
</evidence>
<evidence type="ECO:0000313" key="5">
    <source>
        <dbReference type="Proteomes" id="UP000327044"/>
    </source>
</evidence>
<dbReference type="InParanoid" id="A0A5N4AG50"/>
<dbReference type="Gene3D" id="3.40.30.10">
    <property type="entry name" value="Glutaredoxin"/>
    <property type="match status" value="1"/>
</dbReference>
<evidence type="ECO:0000256" key="2">
    <source>
        <dbReference type="SAM" id="SignalP"/>
    </source>
</evidence>
<dbReference type="OrthoDB" id="74910at2759"/>
<dbReference type="GO" id="GO:0006457">
    <property type="term" value="P:protein folding"/>
    <property type="evidence" value="ECO:0007669"/>
    <property type="project" value="TreeGrafter"/>
</dbReference>
<dbReference type="PROSITE" id="PS51352">
    <property type="entry name" value="THIOREDOXIN_2"/>
    <property type="match status" value="1"/>
</dbReference>
<dbReference type="PANTHER" id="PTHR45672">
    <property type="entry name" value="PROTEIN DISULFIDE-ISOMERASE C17H9.14C-RELATED"/>
    <property type="match status" value="1"/>
</dbReference>
<dbReference type="InterPro" id="IPR017937">
    <property type="entry name" value="Thioredoxin_CS"/>
</dbReference>
<protein>
    <recommendedName>
        <fullName evidence="3">Thioredoxin domain-containing protein</fullName>
    </recommendedName>
</protein>
<dbReference type="PROSITE" id="PS00194">
    <property type="entry name" value="THIOREDOXIN_1"/>
    <property type="match status" value="1"/>
</dbReference>
<sequence>MNFLPLCFLSIALMLPLGLNGNVIVLTETNFDEITSQNKIMVKFYAPWCGYCVQMKNDYMNLANKLKDEGSEIKVGAVDCDQHGRVCKGVKGFPTLRFYRKGSSTLDYTGQRTVNPMYKFLTTNA</sequence>
<dbReference type="EMBL" id="VVIM01000007">
    <property type="protein sequence ID" value="KAB0796297.1"/>
    <property type="molecule type" value="Genomic_DNA"/>
</dbReference>
<organism evidence="4 5">
    <name type="scientific">Photinus pyralis</name>
    <name type="common">Common eastern firefly</name>
    <name type="synonym">Lampyris pyralis</name>
    <dbReference type="NCBI Taxonomy" id="7054"/>
    <lineage>
        <taxon>Eukaryota</taxon>
        <taxon>Metazoa</taxon>
        <taxon>Ecdysozoa</taxon>
        <taxon>Arthropoda</taxon>
        <taxon>Hexapoda</taxon>
        <taxon>Insecta</taxon>
        <taxon>Pterygota</taxon>
        <taxon>Neoptera</taxon>
        <taxon>Endopterygota</taxon>
        <taxon>Coleoptera</taxon>
        <taxon>Polyphaga</taxon>
        <taxon>Elateriformia</taxon>
        <taxon>Elateroidea</taxon>
        <taxon>Lampyridae</taxon>
        <taxon>Lampyrinae</taxon>
        <taxon>Photinus</taxon>
    </lineage>
</organism>
<dbReference type="GO" id="GO:0005783">
    <property type="term" value="C:endoplasmic reticulum"/>
    <property type="evidence" value="ECO:0007669"/>
    <property type="project" value="TreeGrafter"/>
</dbReference>
<name>A0A5N4AG50_PHOPY</name>
<feature type="signal peptide" evidence="2">
    <location>
        <begin position="1"/>
        <end position="21"/>
    </location>
</feature>
<comment type="caution">
    <text evidence="4">The sequence shown here is derived from an EMBL/GenBank/DDBJ whole genome shotgun (WGS) entry which is preliminary data.</text>
</comment>
<dbReference type="SUPFAM" id="SSF52833">
    <property type="entry name" value="Thioredoxin-like"/>
    <property type="match status" value="1"/>
</dbReference>
<dbReference type="InterPro" id="IPR036249">
    <property type="entry name" value="Thioredoxin-like_sf"/>
</dbReference>
<dbReference type="InterPro" id="IPR013766">
    <property type="entry name" value="Thioredoxin_domain"/>
</dbReference>
<reference evidence="4 5" key="1">
    <citation type="journal article" date="2018" name="Elife">
        <title>Firefly genomes illuminate parallel origins of bioluminescence in beetles.</title>
        <authorList>
            <person name="Fallon T.R."/>
            <person name="Lower S.E."/>
            <person name="Chang C.H."/>
            <person name="Bessho-Uehara M."/>
            <person name="Martin G.J."/>
            <person name="Bewick A.J."/>
            <person name="Behringer M."/>
            <person name="Debat H.J."/>
            <person name="Wong I."/>
            <person name="Day J.C."/>
            <person name="Suvorov A."/>
            <person name="Silva C.J."/>
            <person name="Stanger-Hall K.F."/>
            <person name="Hall D.W."/>
            <person name="Schmitz R.J."/>
            <person name="Nelson D.R."/>
            <person name="Lewis S.M."/>
            <person name="Shigenobu S."/>
            <person name="Bybee S.M."/>
            <person name="Larracuente A.M."/>
            <person name="Oba Y."/>
            <person name="Weng J.K."/>
        </authorList>
    </citation>
    <scope>NUCLEOTIDE SEQUENCE [LARGE SCALE GENOMIC DNA]</scope>
    <source>
        <strain evidence="4">1611_PpyrPB1</strain>
        <tissue evidence="4">Whole body</tissue>
    </source>
</reference>
<dbReference type="PRINTS" id="PR00421">
    <property type="entry name" value="THIOREDOXIN"/>
</dbReference>
<keyword evidence="5" id="KW-1185">Reference proteome</keyword>
<dbReference type="Proteomes" id="UP000327044">
    <property type="component" value="Unassembled WGS sequence"/>
</dbReference>